<dbReference type="Proteomes" id="UP000248333">
    <property type="component" value="Unassembled WGS sequence"/>
</dbReference>
<keyword evidence="2" id="KW-1185">Reference proteome</keyword>
<name>A0A318NP89_9ACTN</name>
<proteinExistence type="predicted"/>
<comment type="caution">
    <text evidence="1">The sequence shown here is derived from an EMBL/GenBank/DDBJ whole genome shotgun (WGS) entry which is preliminary data.</text>
</comment>
<protein>
    <submittedName>
        <fullName evidence="1">Uncharacterized protein</fullName>
    </submittedName>
</protein>
<dbReference type="AlphaFoldDB" id="A0A318NP89"/>
<accession>A0A318NP89</accession>
<sequence>MYLSATAADLERSSLFLAEQRQHPCTDCGYSYLDSHLGPVGEHFRRIRVGGGTIIANTDEPLRELHIVPHGGTEVPHDLLASVDPADYPRLSQLVHENVDLGTAAIYRHLVDDIVAGRAKGVAVAGFHLTRLLLDANRHLVDEQLPPTPYVGSADLYREYVLSEGARLRVEALLPWLDAVDEVLRELGGTGTVYHHHTYDVYSMSPRPWDRGFTEKRPAFQLIWRRALLDSVDVDPGEGELGLAHLGDIEGVQTAIRDFLEKEIGMGNGSGQIDYPLLLPVLPFRGTRIGDPADAPRHLVYDLRKDLLATEDHIRSWVVVAPWRFRDSSASAVTSSAESASSAKGG</sequence>
<reference evidence="1 2" key="1">
    <citation type="submission" date="2018-03" db="EMBL/GenBank/DDBJ databases">
        <title>Bioinformatic expansion and discovery of thiopeptide antibiotics.</title>
        <authorList>
            <person name="Schwalen C.J."/>
            <person name="Hudson G.A."/>
            <person name="Mitchell D.A."/>
        </authorList>
    </citation>
    <scope>NUCLEOTIDE SEQUENCE [LARGE SCALE GENOMIC DNA]</scope>
    <source>
        <strain evidence="1 2">NRRL 8041</strain>
    </source>
</reference>
<dbReference type="OrthoDB" id="3354472at2"/>
<dbReference type="EMBL" id="PYBV01000017">
    <property type="protein sequence ID" value="PYC69988.1"/>
    <property type="molecule type" value="Genomic_DNA"/>
</dbReference>
<dbReference type="SUPFAM" id="SSF53187">
    <property type="entry name" value="Zn-dependent exopeptidases"/>
    <property type="match status" value="1"/>
</dbReference>
<evidence type="ECO:0000313" key="2">
    <source>
        <dbReference type="Proteomes" id="UP000248333"/>
    </source>
</evidence>
<evidence type="ECO:0000313" key="1">
    <source>
        <dbReference type="EMBL" id="PYC69988.1"/>
    </source>
</evidence>
<gene>
    <name evidence="1" type="ORF">C7C45_15010</name>
</gene>
<organism evidence="1 2">
    <name type="scientific">Micromonospora arborensis</name>
    <dbReference type="NCBI Taxonomy" id="2116518"/>
    <lineage>
        <taxon>Bacteria</taxon>
        <taxon>Bacillati</taxon>
        <taxon>Actinomycetota</taxon>
        <taxon>Actinomycetes</taxon>
        <taxon>Micromonosporales</taxon>
        <taxon>Micromonosporaceae</taxon>
        <taxon>Micromonospora</taxon>
    </lineage>
</organism>
<dbReference type="RefSeq" id="WP_110564279.1">
    <property type="nucleotide sequence ID" value="NZ_JBFAPR010000004.1"/>
</dbReference>
<dbReference type="Gene3D" id="3.40.630.40">
    <property type="entry name" value="Zn-dependent exopeptidases"/>
    <property type="match status" value="1"/>
</dbReference>